<evidence type="ECO:0000259" key="5">
    <source>
        <dbReference type="PROSITE" id="PS51462"/>
    </source>
</evidence>
<dbReference type="GO" id="GO:0016787">
    <property type="term" value="F:hydrolase activity"/>
    <property type="evidence" value="ECO:0007669"/>
    <property type="project" value="UniProtKB-KW"/>
</dbReference>
<dbReference type="PROSITE" id="PS00893">
    <property type="entry name" value="NUDIX_BOX"/>
    <property type="match status" value="1"/>
</dbReference>
<dbReference type="InterPro" id="IPR020476">
    <property type="entry name" value="Nudix_hydrolase"/>
</dbReference>
<dbReference type="AlphaFoldDB" id="K6VTC1"/>
<dbReference type="EMBL" id="BAHC01000085">
    <property type="protein sequence ID" value="GAB90160.1"/>
    <property type="molecule type" value="Genomic_DNA"/>
</dbReference>
<dbReference type="STRING" id="1108045.GORHZ_085_00270"/>
<protein>
    <submittedName>
        <fullName evidence="6">Putative hydrolase</fullName>
    </submittedName>
</protein>
<dbReference type="InterPro" id="IPR020084">
    <property type="entry name" value="NUDIX_hydrolase_CS"/>
</dbReference>
<sequence length="159" mass="17903">MDQLTEMELPKHFVSVAGVVIDDYGRILVIKRRDDGTWQIPGGVLELDESIEDGVKREIEEESGIVVRVGRLSGVYKNLTRGVVSLVYLCEPIGGHGRLSEESCAVEWVRVDEARRRLDEMFWLRVADALSGQVRTRAHDGRREVGDRPSVHVPRPGDE</sequence>
<comment type="caution">
    <text evidence="6">The sequence shown here is derived from an EMBL/GenBank/DDBJ whole genome shotgun (WGS) entry which is preliminary data.</text>
</comment>
<name>K6VTC1_9ACTN</name>
<dbReference type="RefSeq" id="WP_006332782.1">
    <property type="nucleotide sequence ID" value="NZ_BAHC01000085.1"/>
</dbReference>
<dbReference type="Gene3D" id="3.90.79.10">
    <property type="entry name" value="Nucleoside Triphosphate Pyrophosphohydrolase"/>
    <property type="match status" value="1"/>
</dbReference>
<dbReference type="InterPro" id="IPR000086">
    <property type="entry name" value="NUDIX_hydrolase_dom"/>
</dbReference>
<dbReference type="PANTHER" id="PTHR43736">
    <property type="entry name" value="ADP-RIBOSE PYROPHOSPHATASE"/>
    <property type="match status" value="1"/>
</dbReference>
<reference evidence="6 7" key="1">
    <citation type="submission" date="2012-08" db="EMBL/GenBank/DDBJ databases">
        <title>Whole genome shotgun sequence of Gordonia rhizosphera NBRC 16068.</title>
        <authorList>
            <person name="Takarada H."/>
            <person name="Isaki S."/>
            <person name="Hosoyama A."/>
            <person name="Tsuchikane K."/>
            <person name="Katsumata H."/>
            <person name="Baba S."/>
            <person name="Ohji S."/>
            <person name="Yamazaki S."/>
            <person name="Fujita N."/>
        </authorList>
    </citation>
    <scope>NUCLEOTIDE SEQUENCE [LARGE SCALE GENOMIC DNA]</scope>
    <source>
        <strain evidence="6 7">NBRC 16068</strain>
    </source>
</reference>
<dbReference type="PRINTS" id="PR00502">
    <property type="entry name" value="NUDIXFAMILY"/>
</dbReference>
<evidence type="ECO:0000313" key="7">
    <source>
        <dbReference type="Proteomes" id="UP000008363"/>
    </source>
</evidence>
<dbReference type="PROSITE" id="PS51462">
    <property type="entry name" value="NUDIX"/>
    <property type="match status" value="1"/>
</dbReference>
<proteinExistence type="inferred from homology"/>
<gene>
    <name evidence="6" type="ORF">GORHZ_085_00270</name>
</gene>
<feature type="region of interest" description="Disordered" evidence="4">
    <location>
        <begin position="137"/>
        <end position="159"/>
    </location>
</feature>
<keyword evidence="7" id="KW-1185">Reference proteome</keyword>
<dbReference type="SUPFAM" id="SSF55811">
    <property type="entry name" value="Nudix"/>
    <property type="match status" value="1"/>
</dbReference>
<dbReference type="Pfam" id="PF00293">
    <property type="entry name" value="NUDIX"/>
    <property type="match status" value="1"/>
</dbReference>
<evidence type="ECO:0000256" key="4">
    <source>
        <dbReference type="SAM" id="MobiDB-lite"/>
    </source>
</evidence>
<keyword evidence="2 3" id="KW-0378">Hydrolase</keyword>
<dbReference type="InterPro" id="IPR015797">
    <property type="entry name" value="NUDIX_hydrolase-like_dom_sf"/>
</dbReference>
<comment type="similarity">
    <text evidence="1 3">Belongs to the Nudix hydrolase family.</text>
</comment>
<accession>K6VTC1</accession>
<feature type="domain" description="Nudix hydrolase" evidence="5">
    <location>
        <begin position="10"/>
        <end position="132"/>
    </location>
</feature>
<dbReference type="PANTHER" id="PTHR43736:SF1">
    <property type="entry name" value="DIHYDRONEOPTERIN TRIPHOSPHATE DIPHOSPHATASE"/>
    <property type="match status" value="1"/>
</dbReference>
<evidence type="ECO:0000256" key="1">
    <source>
        <dbReference type="ARBA" id="ARBA00005582"/>
    </source>
</evidence>
<dbReference type="Proteomes" id="UP000008363">
    <property type="component" value="Unassembled WGS sequence"/>
</dbReference>
<evidence type="ECO:0000313" key="6">
    <source>
        <dbReference type="EMBL" id="GAB90160.1"/>
    </source>
</evidence>
<evidence type="ECO:0000256" key="3">
    <source>
        <dbReference type="RuleBase" id="RU003476"/>
    </source>
</evidence>
<dbReference type="eggNOG" id="COG1051">
    <property type="taxonomic scope" value="Bacteria"/>
</dbReference>
<evidence type="ECO:0000256" key="2">
    <source>
        <dbReference type="ARBA" id="ARBA00022801"/>
    </source>
</evidence>
<organism evidence="6 7">
    <name type="scientific">Gordonia rhizosphera NBRC 16068</name>
    <dbReference type="NCBI Taxonomy" id="1108045"/>
    <lineage>
        <taxon>Bacteria</taxon>
        <taxon>Bacillati</taxon>
        <taxon>Actinomycetota</taxon>
        <taxon>Actinomycetes</taxon>
        <taxon>Mycobacteriales</taxon>
        <taxon>Gordoniaceae</taxon>
        <taxon>Gordonia</taxon>
    </lineage>
</organism>